<dbReference type="GO" id="GO:0003730">
    <property type="term" value="F:mRNA 3'-UTR binding"/>
    <property type="evidence" value="ECO:0007669"/>
    <property type="project" value="TreeGrafter"/>
</dbReference>
<feature type="repeat" description="Pumilio" evidence="7">
    <location>
        <begin position="532"/>
        <end position="567"/>
    </location>
</feature>
<reference evidence="11" key="1">
    <citation type="journal article" date="2013" name="Genome Announc.">
        <title>Genome sequence of the food spoilage yeast Zygosaccharomyces bailii CLIB 213(T).</title>
        <authorList>
            <person name="Galeote V."/>
            <person name="Bigey F."/>
            <person name="Devillers H."/>
            <person name="Neuveglise C."/>
            <person name="Dequin S."/>
        </authorList>
    </citation>
    <scope>NUCLEOTIDE SEQUENCE [LARGE SCALE GENOMIC DNA]</scope>
    <source>
        <strain evidence="11">CLIB 213 / ATCC 58445 / CBS 680 / CCRC 21525 / NBRC 1098 / NCYC 1416 / NRRL Y-2227</strain>
    </source>
</reference>
<feature type="region of interest" description="Disordered" evidence="8">
    <location>
        <begin position="45"/>
        <end position="116"/>
    </location>
</feature>
<keyword evidence="4" id="KW-0694">RNA-binding</keyword>
<evidence type="ECO:0000256" key="3">
    <source>
        <dbReference type="ARBA" id="ARBA00022737"/>
    </source>
</evidence>
<dbReference type="GO" id="GO:0005737">
    <property type="term" value="C:cytoplasm"/>
    <property type="evidence" value="ECO:0007669"/>
    <property type="project" value="UniProtKB-SubCell"/>
</dbReference>
<dbReference type="PROSITE" id="PS50303">
    <property type="entry name" value="PUM_HD"/>
    <property type="match status" value="1"/>
</dbReference>
<evidence type="ECO:0000256" key="5">
    <source>
        <dbReference type="ARBA" id="ARBA00060736"/>
    </source>
</evidence>
<keyword evidence="2" id="KW-0963">Cytoplasm</keyword>
<feature type="region of interest" description="Disordered" evidence="8">
    <location>
        <begin position="424"/>
        <end position="499"/>
    </location>
</feature>
<dbReference type="Pfam" id="PF00806">
    <property type="entry name" value="PUF"/>
    <property type="match status" value="8"/>
</dbReference>
<feature type="repeat" description="Pumilio" evidence="7">
    <location>
        <begin position="712"/>
        <end position="747"/>
    </location>
</feature>
<dbReference type="AlphaFoldDB" id="A0A8J2T5H4"/>
<dbReference type="CDD" id="cd07920">
    <property type="entry name" value="Pumilio"/>
    <property type="match status" value="1"/>
</dbReference>
<sequence length="874" mass="94903">MSVMSNADPWFSSVTRLEEDGDHPSKSTNNMDAELASIVSSLSALSNPAHNSTSDRRGSTQLGGFRRPSLSYGGPGTTTAAPPAAAGNSQQHTTGAMGPMGMQDDASSQSSSPIVARRTALSVGTAPPYNGGYQDETSSLSGQRLFGATGRNSYNNRMNFMGHYSASIAGPILFNHSSSTGDGSGGGGFFEKFGKSLIEGTRELENSSSSDNVNHEVSGHGSPEGLSVPDQLLANPVLERRRASVTSNSTASESVEQFQEAAGKSTRNIWNVANAPVFKPIPNGHGDQFMMSTFPPQSQQQASQGSPFPPPFMPQFLPQTLASPPIPPNPVSATASPPSAALPLAQNPYLYMGGDLYHGIPSPQVQEQLPQANEPPKLPPQGVATGSAPDTNANVSAATTASLGVNANTGVNARVAPTIQGKRSIVGKSSSKKLQANPYLDNTNNSSTSNTHGPNGNRNSSASPHPFHGKATFSNKKKNNMANKVAPPTSSHGKVKNGGSNGAKWSSYYTVRSPVLDEFRTNPTNKVYSLKDIVGYVLEFCQDQHGSRFIQYELASASPSEREVIFNEIRDQSVELSDDVFGNYVIQKFFEFGSKTQKDILVSQFKGRMQELSMQMYACRVIQRALEFIDLEQRIDLVKELSTCVLEMIKDQNGNHVIQKAIERIPMVELPFILDSLDGQIYHLSTHAYGCRVIQRLLEFGSEEDQTRIFREIKDFIPFLIQDQYGNYVIQHVLQQNGDKCLQDMAETKQNIVNIVSQSVVEFSKHKFASNVVEKAILFGTKEQRDLIMSKIMPRDEANAANLEENSPMVLMMRDQFANYVVQKLVGVSEGQEKRLIVIAIKSYLEKLSNSEAVGNRNLASVEKLASLVETVTI</sequence>
<dbReference type="InterPro" id="IPR011989">
    <property type="entry name" value="ARM-like"/>
</dbReference>
<feature type="domain" description="PUM-HD" evidence="9">
    <location>
        <begin position="511"/>
        <end position="866"/>
    </location>
</feature>
<feature type="repeat" description="Pumilio" evidence="7">
    <location>
        <begin position="676"/>
        <end position="711"/>
    </location>
</feature>
<feature type="repeat" description="Pumilio" evidence="7">
    <location>
        <begin position="802"/>
        <end position="839"/>
    </location>
</feature>
<dbReference type="SUPFAM" id="SSF48371">
    <property type="entry name" value="ARM repeat"/>
    <property type="match status" value="1"/>
</dbReference>
<keyword evidence="3" id="KW-0677">Repeat</keyword>
<dbReference type="FunFam" id="1.25.10.10:FF:000004">
    <property type="entry name" value="Pumilio homolog 1 isoform 2"/>
    <property type="match status" value="1"/>
</dbReference>
<feature type="compositionally biased region" description="Low complexity" evidence="8">
    <location>
        <begin position="294"/>
        <end position="306"/>
    </location>
</feature>
<accession>A0A8J2T5H4</accession>
<evidence type="ECO:0000256" key="7">
    <source>
        <dbReference type="PROSITE-ProRule" id="PRU00317"/>
    </source>
</evidence>
<dbReference type="Gene3D" id="1.25.10.10">
    <property type="entry name" value="Leucine-rich Repeat Variant"/>
    <property type="match status" value="1"/>
</dbReference>
<dbReference type="InterPro" id="IPR033712">
    <property type="entry name" value="Pumilio_RNA-bd"/>
</dbReference>
<dbReference type="InterPro" id="IPR001313">
    <property type="entry name" value="Pumilio_RNA-bd_rpt"/>
</dbReference>
<evidence type="ECO:0000313" key="11">
    <source>
        <dbReference type="Proteomes" id="UP000019375"/>
    </source>
</evidence>
<evidence type="ECO:0000256" key="6">
    <source>
        <dbReference type="ARBA" id="ARBA00081811"/>
    </source>
</evidence>
<dbReference type="InterPro" id="IPR016024">
    <property type="entry name" value="ARM-type_fold"/>
</dbReference>
<feature type="region of interest" description="Disordered" evidence="8">
    <location>
        <begin position="367"/>
        <end position="394"/>
    </location>
</feature>
<dbReference type="OrthoDB" id="668540at2759"/>
<gene>
    <name evidence="10" type="ORF">BN860_08240g</name>
</gene>
<feature type="repeat" description="Pumilio" evidence="7">
    <location>
        <begin position="640"/>
        <end position="675"/>
    </location>
</feature>
<evidence type="ECO:0000256" key="1">
    <source>
        <dbReference type="ARBA" id="ARBA00004496"/>
    </source>
</evidence>
<evidence type="ECO:0000256" key="4">
    <source>
        <dbReference type="ARBA" id="ARBA00022884"/>
    </source>
</evidence>
<dbReference type="EMBL" id="HG316455">
    <property type="protein sequence ID" value="CDF88353.1"/>
    <property type="molecule type" value="Genomic_DNA"/>
</dbReference>
<feature type="region of interest" description="Disordered" evidence="8">
    <location>
        <begin position="294"/>
        <end position="339"/>
    </location>
</feature>
<evidence type="ECO:0000256" key="8">
    <source>
        <dbReference type="SAM" id="MobiDB-lite"/>
    </source>
</evidence>
<organism evidence="10 11">
    <name type="scientific">Zygosaccharomyces bailii (strain CLIB 213 / ATCC 58445 / CBS 680 / BCRC 21525 / NBRC 1098 / NCYC 1416 / NRRL Y-2227)</name>
    <dbReference type="NCBI Taxonomy" id="1333698"/>
    <lineage>
        <taxon>Eukaryota</taxon>
        <taxon>Fungi</taxon>
        <taxon>Dikarya</taxon>
        <taxon>Ascomycota</taxon>
        <taxon>Saccharomycotina</taxon>
        <taxon>Saccharomycetes</taxon>
        <taxon>Saccharomycetales</taxon>
        <taxon>Saccharomycetaceae</taxon>
        <taxon>Zygosaccharomyces</taxon>
    </lineage>
</organism>
<feature type="compositionally biased region" description="Low complexity" evidence="8">
    <location>
        <begin position="442"/>
        <end position="451"/>
    </location>
</feature>
<feature type="repeat" description="Pumilio" evidence="7">
    <location>
        <begin position="754"/>
        <end position="790"/>
    </location>
</feature>
<dbReference type="Proteomes" id="UP000019375">
    <property type="component" value="Unassembled WGS sequence"/>
</dbReference>
<dbReference type="PROSITE" id="PS50302">
    <property type="entry name" value="PUM"/>
    <property type="match status" value="8"/>
</dbReference>
<dbReference type="SMART" id="SM00025">
    <property type="entry name" value="Pumilio"/>
    <property type="match status" value="8"/>
</dbReference>
<keyword evidence="11" id="KW-1185">Reference proteome</keyword>
<dbReference type="InterPro" id="IPR033133">
    <property type="entry name" value="PUM-HD"/>
</dbReference>
<evidence type="ECO:0000256" key="2">
    <source>
        <dbReference type="ARBA" id="ARBA00022490"/>
    </source>
</evidence>
<dbReference type="PANTHER" id="PTHR12537:SF12">
    <property type="entry name" value="MATERNAL PROTEIN PUMILIO"/>
    <property type="match status" value="1"/>
</dbReference>
<feature type="compositionally biased region" description="Polar residues" evidence="8">
    <location>
        <begin position="452"/>
        <end position="463"/>
    </location>
</feature>
<evidence type="ECO:0000259" key="9">
    <source>
        <dbReference type="PROSITE" id="PS50303"/>
    </source>
</evidence>
<comment type="subcellular location">
    <subcellularLocation>
        <location evidence="1">Cytoplasm</location>
    </subcellularLocation>
</comment>
<feature type="region of interest" description="Disordered" evidence="8">
    <location>
        <begin position="202"/>
        <end position="229"/>
    </location>
</feature>
<proteinExistence type="inferred from homology"/>
<dbReference type="GO" id="GO:0000288">
    <property type="term" value="P:nuclear-transcribed mRNA catabolic process, deadenylation-dependent decay"/>
    <property type="evidence" value="ECO:0007669"/>
    <property type="project" value="TreeGrafter"/>
</dbReference>
<feature type="repeat" description="Pumilio" evidence="7">
    <location>
        <begin position="568"/>
        <end position="603"/>
    </location>
</feature>
<protein>
    <recommendedName>
        <fullName evidence="6">Pumilio homology domain family member 3</fullName>
    </recommendedName>
</protein>
<feature type="compositionally biased region" description="Low complexity" evidence="8">
    <location>
        <begin position="77"/>
        <end position="87"/>
    </location>
</feature>
<feature type="repeat" description="Pumilio" evidence="7">
    <location>
        <begin position="604"/>
        <end position="639"/>
    </location>
</feature>
<comment type="similarity">
    <text evidence="5">Belongs to the PUF3 family.</text>
</comment>
<evidence type="ECO:0000313" key="10">
    <source>
        <dbReference type="EMBL" id="CDF88353.1"/>
    </source>
</evidence>
<dbReference type="PANTHER" id="PTHR12537">
    <property type="entry name" value="RNA BINDING PROTEIN PUMILIO-RELATED"/>
    <property type="match status" value="1"/>
</dbReference>
<name>A0A8J2T5H4_ZYGB2</name>